<protein>
    <submittedName>
        <fullName evidence="2">Uncharacterized protein</fullName>
    </submittedName>
</protein>
<evidence type="ECO:0000256" key="1">
    <source>
        <dbReference type="SAM" id="MobiDB-lite"/>
    </source>
</evidence>
<gene>
    <name evidence="2" type="ORF">PSTG_11779</name>
</gene>
<dbReference type="EMBL" id="AJIL01000107">
    <property type="protein sequence ID" value="KNE94875.1"/>
    <property type="molecule type" value="Genomic_DNA"/>
</dbReference>
<evidence type="ECO:0000313" key="2">
    <source>
        <dbReference type="EMBL" id="KNE94875.1"/>
    </source>
</evidence>
<name>A0A0L0V6E0_9BASI</name>
<feature type="region of interest" description="Disordered" evidence="1">
    <location>
        <begin position="52"/>
        <end position="72"/>
    </location>
</feature>
<accession>A0A0L0V6E0</accession>
<sequence length="72" mass="7886">MSAPVAILVFDQISTGGVEVELGREEDGNKRFAQDGGDFGVTDEQLEAYRMNRDLGQEDPMSNIGKDELLPL</sequence>
<reference evidence="3" key="1">
    <citation type="submission" date="2014-03" db="EMBL/GenBank/DDBJ databases">
        <title>The Genome Sequence of Puccinia striiformis f. sp. tritici PST-78.</title>
        <authorList>
            <consortium name="The Broad Institute Genome Sequencing Platform"/>
            <person name="Cuomo C."/>
            <person name="Hulbert S."/>
            <person name="Chen X."/>
            <person name="Walker B."/>
            <person name="Young S.K."/>
            <person name="Zeng Q."/>
            <person name="Gargeya S."/>
            <person name="Fitzgerald M."/>
            <person name="Haas B."/>
            <person name="Abouelleil A."/>
            <person name="Alvarado L."/>
            <person name="Arachchi H.M."/>
            <person name="Berlin A.M."/>
            <person name="Chapman S.B."/>
            <person name="Goldberg J."/>
            <person name="Griggs A."/>
            <person name="Gujja S."/>
            <person name="Hansen M."/>
            <person name="Howarth C."/>
            <person name="Imamovic A."/>
            <person name="Larimer J."/>
            <person name="McCowan C."/>
            <person name="Montmayeur A."/>
            <person name="Murphy C."/>
            <person name="Neiman D."/>
            <person name="Pearson M."/>
            <person name="Priest M."/>
            <person name="Roberts A."/>
            <person name="Saif S."/>
            <person name="Shea T."/>
            <person name="Sisk P."/>
            <person name="Sykes S."/>
            <person name="Wortman J."/>
            <person name="Nusbaum C."/>
            <person name="Birren B."/>
        </authorList>
    </citation>
    <scope>NUCLEOTIDE SEQUENCE [LARGE SCALE GENOMIC DNA]</scope>
    <source>
        <strain evidence="3">race PST-78</strain>
    </source>
</reference>
<keyword evidence="3" id="KW-1185">Reference proteome</keyword>
<comment type="caution">
    <text evidence="2">The sequence shown here is derived from an EMBL/GenBank/DDBJ whole genome shotgun (WGS) entry which is preliminary data.</text>
</comment>
<organism evidence="2 3">
    <name type="scientific">Puccinia striiformis f. sp. tritici PST-78</name>
    <dbReference type="NCBI Taxonomy" id="1165861"/>
    <lineage>
        <taxon>Eukaryota</taxon>
        <taxon>Fungi</taxon>
        <taxon>Dikarya</taxon>
        <taxon>Basidiomycota</taxon>
        <taxon>Pucciniomycotina</taxon>
        <taxon>Pucciniomycetes</taxon>
        <taxon>Pucciniales</taxon>
        <taxon>Pucciniaceae</taxon>
        <taxon>Puccinia</taxon>
    </lineage>
</organism>
<proteinExistence type="predicted"/>
<dbReference type="AlphaFoldDB" id="A0A0L0V6E0"/>
<dbReference type="STRING" id="1165861.A0A0L0V6E0"/>
<evidence type="ECO:0000313" key="3">
    <source>
        <dbReference type="Proteomes" id="UP000054564"/>
    </source>
</evidence>
<dbReference type="Proteomes" id="UP000054564">
    <property type="component" value="Unassembled WGS sequence"/>
</dbReference>